<dbReference type="InterPro" id="IPR050268">
    <property type="entry name" value="NADH-dep_flavin_reductase"/>
</dbReference>
<protein>
    <submittedName>
        <fullName evidence="3">Flavin reductase (DIM6/NTAB) family NADH-FMN oxidoreductase RutF</fullName>
    </submittedName>
</protein>
<keyword evidence="1" id="KW-0560">Oxidoreductase</keyword>
<feature type="domain" description="Flavin reductase like" evidence="2">
    <location>
        <begin position="19"/>
        <end position="168"/>
    </location>
</feature>
<reference evidence="3 4" key="1">
    <citation type="submission" date="2020-08" db="EMBL/GenBank/DDBJ databases">
        <title>Sequencing the genomes of 1000 actinobacteria strains.</title>
        <authorList>
            <person name="Klenk H.-P."/>
        </authorList>
    </citation>
    <scope>NUCLEOTIDE SEQUENCE [LARGE SCALE GENOMIC DNA]</scope>
    <source>
        <strain evidence="3 4">DSM 17294</strain>
    </source>
</reference>
<dbReference type="GO" id="GO:0010181">
    <property type="term" value="F:FMN binding"/>
    <property type="evidence" value="ECO:0007669"/>
    <property type="project" value="InterPro"/>
</dbReference>
<dbReference type="SUPFAM" id="SSF50475">
    <property type="entry name" value="FMN-binding split barrel"/>
    <property type="match status" value="1"/>
</dbReference>
<keyword evidence="4" id="KW-1185">Reference proteome</keyword>
<dbReference type="PANTHER" id="PTHR30466">
    <property type="entry name" value="FLAVIN REDUCTASE"/>
    <property type="match status" value="1"/>
</dbReference>
<dbReference type="Pfam" id="PF01613">
    <property type="entry name" value="Flavin_Reduct"/>
    <property type="match status" value="1"/>
</dbReference>
<dbReference type="SMART" id="SM00903">
    <property type="entry name" value="Flavin_Reduct"/>
    <property type="match status" value="1"/>
</dbReference>
<name>A0A841E398_9ACTN</name>
<evidence type="ECO:0000259" key="2">
    <source>
        <dbReference type="SMART" id="SM00903"/>
    </source>
</evidence>
<evidence type="ECO:0000313" key="4">
    <source>
        <dbReference type="Proteomes" id="UP000558997"/>
    </source>
</evidence>
<organism evidence="3 4">
    <name type="scientific">Kribbella solani</name>
    <dbReference type="NCBI Taxonomy" id="236067"/>
    <lineage>
        <taxon>Bacteria</taxon>
        <taxon>Bacillati</taxon>
        <taxon>Actinomycetota</taxon>
        <taxon>Actinomycetes</taxon>
        <taxon>Propionibacteriales</taxon>
        <taxon>Kribbellaceae</taxon>
        <taxon>Kribbella</taxon>
    </lineage>
</organism>
<comment type="caution">
    <text evidence="3">The sequence shown here is derived from an EMBL/GenBank/DDBJ whole genome shotgun (WGS) entry which is preliminary data.</text>
</comment>
<dbReference type="Gene3D" id="2.30.110.10">
    <property type="entry name" value="Electron Transport, Fmn-binding Protein, Chain A"/>
    <property type="match status" value="1"/>
</dbReference>
<accession>A0A841E398</accession>
<dbReference type="RefSeq" id="WP_337906734.1">
    <property type="nucleotide sequence ID" value="NZ_BAAAVN010000022.1"/>
</dbReference>
<proteinExistence type="predicted"/>
<sequence length="174" mass="18187">MSSTEPSGSVPAADFRVALGKFAAGITIMSTSQDGVAHAMTANAFTSVSLDPPLVLVCVDKGVRMHAAVLDCGYWAVSVLSAAQQPIAYRFARSGRDLYSQFDGIGTTAGPKTGCLVVDGALSWLECRTWATYDGGDHTIVVGEVLSLGNGESTADGALVYYSRGYRELPGDRA</sequence>
<dbReference type="Proteomes" id="UP000558997">
    <property type="component" value="Unassembled WGS sequence"/>
</dbReference>
<dbReference type="EMBL" id="JACHNF010000001">
    <property type="protein sequence ID" value="MBB5983516.1"/>
    <property type="molecule type" value="Genomic_DNA"/>
</dbReference>
<dbReference type="AlphaFoldDB" id="A0A841E398"/>
<gene>
    <name evidence="3" type="ORF">HDA44_006857</name>
</gene>
<evidence type="ECO:0000313" key="3">
    <source>
        <dbReference type="EMBL" id="MBB5983516.1"/>
    </source>
</evidence>
<evidence type="ECO:0000256" key="1">
    <source>
        <dbReference type="ARBA" id="ARBA00023002"/>
    </source>
</evidence>
<dbReference type="PANTHER" id="PTHR30466:SF1">
    <property type="entry name" value="FMN REDUCTASE (NADH) RUTF"/>
    <property type="match status" value="1"/>
</dbReference>
<dbReference type="InterPro" id="IPR012349">
    <property type="entry name" value="Split_barrel_FMN-bd"/>
</dbReference>
<dbReference type="GO" id="GO:0042602">
    <property type="term" value="F:riboflavin reductase (NADPH) activity"/>
    <property type="evidence" value="ECO:0007669"/>
    <property type="project" value="TreeGrafter"/>
</dbReference>
<dbReference type="InterPro" id="IPR002563">
    <property type="entry name" value="Flavin_Rdtase-like_dom"/>
</dbReference>